<keyword evidence="5" id="KW-1185">Reference proteome</keyword>
<dbReference type="InterPro" id="IPR004984">
    <property type="entry name" value="Mycoplasma_lipoprotein_cen_dom"/>
</dbReference>
<dbReference type="InterPro" id="IPR004890">
    <property type="entry name" value="Lipoprotein_10_C"/>
</dbReference>
<name>A0A448ZXQ4_METOS</name>
<dbReference type="InterPro" id="IPR054825">
    <property type="entry name" value="P68-like"/>
</dbReference>
<dbReference type="Proteomes" id="UP000290482">
    <property type="component" value="Chromosome"/>
</dbReference>
<proteinExistence type="inferred from homology"/>
<dbReference type="AlphaFoldDB" id="A0A448ZXQ4"/>
<accession>A0A448ZXQ4</accession>
<evidence type="ECO:0000259" key="2">
    <source>
        <dbReference type="Pfam" id="PF03202"/>
    </source>
</evidence>
<feature type="domain" description="Mycoplasma lipoprotein C-terminal" evidence="2">
    <location>
        <begin position="589"/>
        <end position="713"/>
    </location>
</feature>
<dbReference type="RefSeq" id="WP_022935709.1">
    <property type="nucleotide sequence ID" value="NZ_LR214940.1"/>
</dbReference>
<dbReference type="EMBL" id="LR214940">
    <property type="protein sequence ID" value="VEU55934.1"/>
    <property type="molecule type" value="Genomic_DNA"/>
</dbReference>
<evidence type="ECO:0000313" key="5">
    <source>
        <dbReference type="Proteomes" id="UP000290482"/>
    </source>
</evidence>
<sequence length="739" mass="81691">MKNKKQIIFLASSLTLGLSILPLSLKCKHKSPRFDQENDGIVKIATGFGASGKQKAALDALIERYNTFIGAKVDGNEKVTWEAVNKQAEGYMPVMSVINPNGYKTDDMNLKLSSKDKKGFYNLIANYPATAAEIARYDMNLAFNEEDYEQYGLAKAFKDVNKDIAFNNNNQKWMVPMSRSSEMFAVNQPVTGYFLNILKDKGAKIGDNHTLVDKIIAAANASVNDVNYIKSTDSWGEPTINAELEAKIKQFTLDDKIFSNYSDLIDFAILVKSMFPGKSGYYVLGFDSLPNAVNAISSSLSKGDPSKNYIRKSTDSKFKVNGGYDFKSFYQNKNSEEYKLFEKSLTKIIEGINNNAIFVGGGGTYGSSDLTIHKLALSLGSTAGFSHTYVEKDEIILIKPKGTDIEFDSPLDIVSKEDGKAKAKAEYKANWDSAIAGITSGKYTNPVFGKFSTVNDTLKNDSYAYYLSDSLTSDEISEITAALTAGGVFIQEDTTSEKQQFSEENGKVYYTKPGSSTKIEIKNAKKYSHIFVNNKGKAKDDKYNFYYLPKTAYDTIKKTAEAFLNKTEVTHLSAPYKATGAAEETNSVFTQGPSFVGIHANEEEDKATNLFVKWFFTEKLTNIKIEKATYNGTPIDAFNIHASYVSPTESFFARSLTSDPVLTKLNAANKIAFENFAKANIDGEHYKIVEDVPSHLSNIVRSGIESAGKALVSRAQDGETVTFLTFIDKIKKSFADLNN</sequence>
<dbReference type="NCBIfam" id="NF045826">
    <property type="entry name" value="lipo_P68"/>
    <property type="match status" value="1"/>
</dbReference>
<organism evidence="4 5">
    <name type="scientific">Metamycoplasma orale</name>
    <name type="common">Mycoplasma orale</name>
    <dbReference type="NCBI Taxonomy" id="2121"/>
    <lineage>
        <taxon>Bacteria</taxon>
        <taxon>Bacillati</taxon>
        <taxon>Mycoplasmatota</taxon>
        <taxon>Mycoplasmoidales</taxon>
        <taxon>Metamycoplasmataceae</taxon>
        <taxon>Metamycoplasma</taxon>
    </lineage>
</organism>
<evidence type="ECO:0000256" key="1">
    <source>
        <dbReference type="ARBA" id="ARBA00009031"/>
    </source>
</evidence>
<dbReference type="Pfam" id="PF03305">
    <property type="entry name" value="Lipoprotein_X"/>
    <property type="match status" value="1"/>
</dbReference>
<gene>
    <name evidence="4" type="ORF">NCTC10112_00521</name>
</gene>
<protein>
    <submittedName>
        <fullName evidence="4">Uncharacterized lipoprotein MPN_097</fullName>
    </submittedName>
</protein>
<reference evidence="4 5" key="1">
    <citation type="submission" date="2019-01" db="EMBL/GenBank/DDBJ databases">
        <authorList>
            <consortium name="Pathogen Informatics"/>
        </authorList>
    </citation>
    <scope>NUCLEOTIDE SEQUENCE [LARGE SCALE GENOMIC DNA]</scope>
    <source>
        <strain evidence="4 5">NCTC10112</strain>
    </source>
</reference>
<evidence type="ECO:0000313" key="4">
    <source>
        <dbReference type="EMBL" id="VEU55934.1"/>
    </source>
</evidence>
<comment type="similarity">
    <text evidence="1">Belongs to the MG185/MG260 family.</text>
</comment>
<feature type="domain" description="Mycoplasma lipoprotein central" evidence="3">
    <location>
        <begin position="233"/>
        <end position="393"/>
    </location>
</feature>
<dbReference type="KEGG" id="mob:NCTC10112_00521"/>
<keyword evidence="4" id="KW-0449">Lipoprotein</keyword>
<evidence type="ECO:0000259" key="3">
    <source>
        <dbReference type="Pfam" id="PF03305"/>
    </source>
</evidence>
<dbReference type="Pfam" id="PF03202">
    <property type="entry name" value="Lipoprotein_10"/>
    <property type="match status" value="1"/>
</dbReference>